<feature type="domain" description="PEGA" evidence="1">
    <location>
        <begin position="134"/>
        <end position="204"/>
    </location>
</feature>
<feature type="domain" description="DUF4384" evidence="2">
    <location>
        <begin position="28"/>
        <end position="105"/>
    </location>
</feature>
<dbReference type="Proteomes" id="UP000051096">
    <property type="component" value="Unassembled WGS sequence"/>
</dbReference>
<dbReference type="AlphaFoldDB" id="A0A0S8GJ94"/>
<reference evidence="3 4" key="1">
    <citation type="journal article" date="2015" name="Microbiome">
        <title>Genomic resolution of linkages in carbon, nitrogen, and sulfur cycling among widespread estuary sediment bacteria.</title>
        <authorList>
            <person name="Baker B.J."/>
            <person name="Lazar C.S."/>
            <person name="Teske A.P."/>
            <person name="Dick G.J."/>
        </authorList>
    </citation>
    <scope>NUCLEOTIDE SEQUENCE [LARGE SCALE GENOMIC DNA]</scope>
    <source>
        <strain evidence="3">SM23_60</strain>
    </source>
</reference>
<dbReference type="EMBL" id="LJUO01000017">
    <property type="protein sequence ID" value="KPK73039.1"/>
    <property type="molecule type" value="Genomic_DNA"/>
</dbReference>
<evidence type="ECO:0008006" key="5">
    <source>
        <dbReference type="Google" id="ProtNLM"/>
    </source>
</evidence>
<sequence>MIAIILCTVLVSTLPNVDVWVDKEDAVYYPTEELNIFFTVDQACYVAIYNIEVGGGVSLLFPPEGDDGWVQAGTVYELPPSDADYEYVIYGEPGIETIIAVASQERLPGLDDETSDVVRTQIEIYVEEPEPAMLRIISTPPKCRVYVYSVDEDEEEYIGMAPVTVGVRPGEYTVTVERSGYRTLTRTVWLEVGERRRVFVKLNPY</sequence>
<comment type="caution">
    <text evidence="3">The sequence shown here is derived from an EMBL/GenBank/DDBJ whole genome shotgun (WGS) entry which is preliminary data.</text>
</comment>
<dbReference type="Pfam" id="PF08308">
    <property type="entry name" value="PEGA"/>
    <property type="match status" value="1"/>
</dbReference>
<dbReference type="Pfam" id="PF14326">
    <property type="entry name" value="DUF4384"/>
    <property type="match status" value="1"/>
</dbReference>
<evidence type="ECO:0000313" key="3">
    <source>
        <dbReference type="EMBL" id="KPK73039.1"/>
    </source>
</evidence>
<accession>A0A0S8GJ94</accession>
<dbReference type="InterPro" id="IPR025493">
    <property type="entry name" value="DUF4384"/>
</dbReference>
<evidence type="ECO:0000259" key="2">
    <source>
        <dbReference type="Pfam" id="PF14326"/>
    </source>
</evidence>
<evidence type="ECO:0000259" key="1">
    <source>
        <dbReference type="Pfam" id="PF08308"/>
    </source>
</evidence>
<dbReference type="InterPro" id="IPR013229">
    <property type="entry name" value="PEGA"/>
</dbReference>
<proteinExistence type="predicted"/>
<name>A0A0S8GJ94_UNCW3</name>
<gene>
    <name evidence="3" type="ORF">AMJ87_02980</name>
</gene>
<protein>
    <recommendedName>
        <fullName evidence="5">PEGA domain-containing protein</fullName>
    </recommendedName>
</protein>
<evidence type="ECO:0000313" key="4">
    <source>
        <dbReference type="Proteomes" id="UP000051096"/>
    </source>
</evidence>
<dbReference type="PANTHER" id="PTHR36194:SF1">
    <property type="entry name" value="S-LAYER-LIKE PROTEIN"/>
    <property type="match status" value="1"/>
</dbReference>
<dbReference type="PANTHER" id="PTHR36194">
    <property type="entry name" value="S-LAYER-LIKE PROTEIN"/>
    <property type="match status" value="1"/>
</dbReference>
<organism evidence="3 4">
    <name type="scientific">candidate division WOR_3 bacterium SM23_60</name>
    <dbReference type="NCBI Taxonomy" id="1703780"/>
    <lineage>
        <taxon>Bacteria</taxon>
        <taxon>Bacteria division WOR-3</taxon>
    </lineage>
</organism>